<accession>A0AAQ2C506</accession>
<keyword evidence="4" id="KW-1185">Reference proteome</keyword>
<evidence type="ECO:0000313" key="4">
    <source>
        <dbReference type="Proteomes" id="UP000297403"/>
    </source>
</evidence>
<organism evidence="3 4">
    <name type="scientific">Cryobacterium shii</name>
    <dbReference type="NCBI Taxonomy" id="1259235"/>
    <lineage>
        <taxon>Bacteria</taxon>
        <taxon>Bacillati</taxon>
        <taxon>Actinomycetota</taxon>
        <taxon>Actinomycetes</taxon>
        <taxon>Micrococcales</taxon>
        <taxon>Microbacteriaceae</taxon>
        <taxon>Cryobacterium</taxon>
    </lineage>
</organism>
<proteinExistence type="predicted"/>
<evidence type="ECO:0008006" key="5">
    <source>
        <dbReference type="Google" id="ProtNLM"/>
    </source>
</evidence>
<keyword evidence="2" id="KW-0472">Membrane</keyword>
<evidence type="ECO:0000256" key="2">
    <source>
        <dbReference type="SAM" id="Phobius"/>
    </source>
</evidence>
<name>A0AAQ2C506_9MICO</name>
<protein>
    <recommendedName>
        <fullName evidence="5">HYR domain-containing protein</fullName>
    </recommendedName>
</protein>
<dbReference type="Gene3D" id="3.30.1920.20">
    <property type="match status" value="4"/>
</dbReference>
<comment type="caution">
    <text evidence="3">The sequence shown here is derived from an EMBL/GenBank/DDBJ whole genome shotgun (WGS) entry which is preliminary data.</text>
</comment>
<keyword evidence="2" id="KW-0812">Transmembrane</keyword>
<feature type="transmembrane region" description="Helical" evidence="2">
    <location>
        <begin position="29"/>
        <end position="50"/>
    </location>
</feature>
<evidence type="ECO:0000313" key="3">
    <source>
        <dbReference type="EMBL" id="TFC44337.1"/>
    </source>
</evidence>
<dbReference type="InterPro" id="IPR058094">
    <property type="entry name" value="Ig-like_OmpL47-like"/>
</dbReference>
<dbReference type="EMBL" id="SOFY01000064">
    <property type="protein sequence ID" value="TFC44337.1"/>
    <property type="molecule type" value="Genomic_DNA"/>
</dbReference>
<dbReference type="NCBIfam" id="NF038114">
    <property type="entry name" value="rightmost"/>
    <property type="match status" value="1"/>
</dbReference>
<sequence>MNFLPAPAARHLVSSAPSRPHPSPDWRRLWVSLVTVLAVVLGGLTAPAAFASSANGATFSGGAGTVTVGGALFATSGAGVTLTVSTSNDTKCVDVTGAFTAHQMSTIGKTTWTFTTTASTGDGARAVTATASPSENSQGKCTGSSSSAQASYTVDNTGPVLQSTLTPAANAAGWNKTDTVVAWTATDAGSGVGTGPTPASSTVNANGTTNITSTARDRLNNLASASVTVRIDKGSPTITATQVTNPAGTTTVTFTCSDPTSGIASCLAQGSTTNAVTVQPGSTVIGTATDAAGNSSTKTVSVAAGDTSAPTLSGTPTTPANASGWYANDVTVRWTAADPESGIPTAPVDTTISGEGTGLTSSTSVLNGAGLSTTATSPAVKIDRTAPTTGISGSSNTWTNNAVTVSLSAADNLSGVARTEYTIDGGPTQTGTGFTLSSEGDHTVTFRSIDAAGNAEAVRTAQVRIDRTAPTIGHVFTPLSYADGTWTNANVTVTFSCADQGGSGVAGCTAPSTITTEGTSAVVGTATDGAGNSATDSASVRVDKTVPTISAVASGVQNDSGWYRDDVTMSYTANDELSGVAGTPANVVLSEGSEQSAFATVTDAAGNSNSAGVTGINIDKTPPVLTAEYSAAAWNTDDVTVTWTCTDALSGPAGQPNNTSVTGEGINLSSTASCSDVAGNVTTKTVTGIKIDRSAPATVADVPDPLASGWYGDAVLVTLTGSDNLSDVVATSYTVDGGAVQAYTEAFSLDSTGEHTVLFWSTDGAGNVEKAGAPLTLKVDTIAPTTTVVNPISPASGWFVTSGIPVAFEASDTGSGISATHYTIDGGETQTYGAPFTANLSTGTHTITYWSVDLADNTEEHATTNTVNVNVDTDAPTIVGAASPKANAAGWNNTDVDVTFSCNDLASGLQTGVAGCAGDTTLTNDGAGQTVVGDAVDVAGNTRTTTFGPVNIDTVKPTLMGVPADGNAAGWHTDDVLVKWIGDDALSGIDPTTQPGDSYVTGEGADLGAGPVTIADKAGNLSDPASVTGVKIDRTAPHIDGSPTTSANAAGWYSSDVTVDYTCTDALSGIAKCPTSKLITGNGADQKVTGDPATDVAGNQAAGVTVSGINIDGSAPSTVSNNTCTAVNDYCKGDFANVVLTATDQAGLSGVKEIRYSVDGGTEQVTAGATATVRVPLTGSGSGSVQYYAVDKAGNVEASNGVSLKWDNIAPTVTHTVSPTPNADGWNKGDVTVTFTAKDDDRGSGVTGISAPVTVSTETAGRVVTGSATDTAGNVGTDSVTVKLDRTAPTITGTITAGTRTASGWYTGPVTVTFTCTDALSGIVTCPDPVVLSANGANAASGTATDKAGNSTTASVPGINIDQEKPTLTTANVNVQDGTFTVGSVPAPTCTATDSFSGVASCRVTVTGGNANGVGTFTYTATATDKAGNSTTITGTFRVVYRFDGFLQPINDTAHQIGVATSVFKAGSTVPVKFQLRDAAGNLVQAASAPIWLTPVKGVAMNVPVDETVYTAVSDSGSVFKYDATSKQYIYNWKTGSASGNYWRIGVILDDGQTHFVNIGLR</sequence>
<dbReference type="RefSeq" id="WP_134451670.1">
    <property type="nucleotide sequence ID" value="NZ_SOFY01000064.1"/>
</dbReference>
<dbReference type="NCBIfam" id="NF047446">
    <property type="entry name" value="barrel_OmpL47"/>
    <property type="match status" value="4"/>
</dbReference>
<feature type="region of interest" description="Disordered" evidence="1">
    <location>
        <begin position="1"/>
        <end position="23"/>
    </location>
</feature>
<keyword evidence="2" id="KW-1133">Transmembrane helix</keyword>
<dbReference type="Proteomes" id="UP000297403">
    <property type="component" value="Unassembled WGS sequence"/>
</dbReference>
<feature type="region of interest" description="Disordered" evidence="1">
    <location>
        <begin position="129"/>
        <end position="148"/>
    </location>
</feature>
<evidence type="ECO:0000256" key="1">
    <source>
        <dbReference type="SAM" id="MobiDB-lite"/>
    </source>
</evidence>
<gene>
    <name evidence="3" type="ORF">E3O49_11845</name>
</gene>
<reference evidence="3 4" key="1">
    <citation type="submission" date="2019-03" db="EMBL/GenBank/DDBJ databases">
        <title>Genomics of glacier-inhabiting Cryobacterium strains.</title>
        <authorList>
            <person name="Liu Q."/>
            <person name="Xin Y.-H."/>
        </authorList>
    </citation>
    <scope>NUCLEOTIDE SEQUENCE [LARGE SCALE GENOMIC DNA]</scope>
    <source>
        <strain evidence="4">TMT1-22</strain>
    </source>
</reference>